<name>A0A1Y2A163_9PLEO</name>
<feature type="region of interest" description="Disordered" evidence="1">
    <location>
        <begin position="135"/>
        <end position="205"/>
    </location>
</feature>
<organism evidence="2 3">
    <name type="scientific">Clohesyomyces aquaticus</name>
    <dbReference type="NCBI Taxonomy" id="1231657"/>
    <lineage>
        <taxon>Eukaryota</taxon>
        <taxon>Fungi</taxon>
        <taxon>Dikarya</taxon>
        <taxon>Ascomycota</taxon>
        <taxon>Pezizomycotina</taxon>
        <taxon>Dothideomycetes</taxon>
        <taxon>Pleosporomycetidae</taxon>
        <taxon>Pleosporales</taxon>
        <taxon>Lindgomycetaceae</taxon>
        <taxon>Clohesyomyces</taxon>
    </lineage>
</organism>
<reference evidence="2 3" key="1">
    <citation type="submission" date="2016-07" db="EMBL/GenBank/DDBJ databases">
        <title>Pervasive Adenine N6-methylation of Active Genes in Fungi.</title>
        <authorList>
            <consortium name="DOE Joint Genome Institute"/>
            <person name="Mondo S.J."/>
            <person name="Dannebaum R.O."/>
            <person name="Kuo R.C."/>
            <person name="Labutti K."/>
            <person name="Haridas S."/>
            <person name="Kuo A."/>
            <person name="Salamov A."/>
            <person name="Ahrendt S.R."/>
            <person name="Lipzen A."/>
            <person name="Sullivan W."/>
            <person name="Andreopoulos W.B."/>
            <person name="Clum A."/>
            <person name="Lindquist E."/>
            <person name="Daum C."/>
            <person name="Ramamoorthy G.K."/>
            <person name="Gryganskyi A."/>
            <person name="Culley D."/>
            <person name="Magnuson J.K."/>
            <person name="James T.Y."/>
            <person name="O'Malley M.A."/>
            <person name="Stajich J.E."/>
            <person name="Spatafora J.W."/>
            <person name="Visel A."/>
            <person name="Grigoriev I.V."/>
        </authorList>
    </citation>
    <scope>NUCLEOTIDE SEQUENCE [LARGE SCALE GENOMIC DNA]</scope>
    <source>
        <strain evidence="2 3">CBS 115471</strain>
    </source>
</reference>
<evidence type="ECO:0000313" key="2">
    <source>
        <dbReference type="EMBL" id="ORY16271.1"/>
    </source>
</evidence>
<dbReference type="AlphaFoldDB" id="A0A1Y2A163"/>
<feature type="region of interest" description="Disordered" evidence="1">
    <location>
        <begin position="80"/>
        <end position="116"/>
    </location>
</feature>
<accession>A0A1Y2A163</accession>
<proteinExistence type="predicted"/>
<feature type="compositionally biased region" description="Basic and acidic residues" evidence="1">
    <location>
        <begin position="189"/>
        <end position="205"/>
    </location>
</feature>
<sequence>MTPDAPPPYRHLTSMPLSLSTASSLLSTYLLNSETHPHLHPDALIAPAGVTFSSNGGPMGGVIMHNLRRVAAGLHGEFLEPERTPEPEEEGEGEDARGFTDGMDGQTRGKKKKKNAIVEGAVQEDWQDMSEFERQVDGAEGGEIAPEDTFVAAGGDVPEIHVDEGAKKRKKEGGKQDKDAKKKAKKERQKAMRREKEMKRAKNED</sequence>
<gene>
    <name evidence="2" type="ORF">BCR34DRAFT_622453</name>
</gene>
<protein>
    <submittedName>
        <fullName evidence="2">Uncharacterized protein</fullName>
    </submittedName>
</protein>
<evidence type="ECO:0000313" key="3">
    <source>
        <dbReference type="Proteomes" id="UP000193144"/>
    </source>
</evidence>
<dbReference type="EMBL" id="MCFA01000019">
    <property type="protein sequence ID" value="ORY16271.1"/>
    <property type="molecule type" value="Genomic_DNA"/>
</dbReference>
<comment type="caution">
    <text evidence="2">The sequence shown here is derived from an EMBL/GenBank/DDBJ whole genome shotgun (WGS) entry which is preliminary data.</text>
</comment>
<dbReference type="Proteomes" id="UP000193144">
    <property type="component" value="Unassembled WGS sequence"/>
</dbReference>
<evidence type="ECO:0000256" key="1">
    <source>
        <dbReference type="SAM" id="MobiDB-lite"/>
    </source>
</evidence>
<keyword evidence="3" id="KW-1185">Reference proteome</keyword>
<dbReference type="OrthoDB" id="5426872at2759"/>